<evidence type="ECO:0000256" key="1">
    <source>
        <dbReference type="ARBA" id="ARBA00022729"/>
    </source>
</evidence>
<feature type="domain" description="PBP" evidence="3">
    <location>
        <begin position="34"/>
        <end position="272"/>
    </location>
</feature>
<gene>
    <name evidence="4" type="ORF">FYC62_14120</name>
</gene>
<dbReference type="InterPro" id="IPR024370">
    <property type="entry name" value="PBP_domain"/>
</dbReference>
<dbReference type="Pfam" id="PF12849">
    <property type="entry name" value="PBP_like_2"/>
    <property type="match status" value="1"/>
</dbReference>
<sequence length="297" mass="33062">MNSLSKALALLLLFFSIGCQQRTPESQGEENYTFGTAQILADESLYTIIDDEHQIFSNQYKRAQIKMVYKPLKEVLDLFVNDSIAIAVLPRELKANEAQYFEDKKIKIRATKFATDGIAIITGKSNIDSLITLDELKAILSGKSNNNIDLVFDNPKSSTVEYLMELAAISKLPENNVYALKSSKEVIRYVKNNPNAIGVLSVSWLKRPTPDLVEDIEKIKFMAVKDKKGKYQLPTQSNLKTGSYPLIRDLYLIDCQGKAGLGTGFAAFLASDIGQRIILKAGIAPDSLPSRQINVYN</sequence>
<dbReference type="PANTHER" id="PTHR30570:SF1">
    <property type="entry name" value="PHOSPHATE-BINDING PROTEIN PSTS"/>
    <property type="match status" value="1"/>
</dbReference>
<feature type="signal peptide" evidence="2">
    <location>
        <begin position="1"/>
        <end position="21"/>
    </location>
</feature>
<dbReference type="InterPro" id="IPR050811">
    <property type="entry name" value="Phosphate_ABC_transporter"/>
</dbReference>
<dbReference type="SUPFAM" id="SSF53850">
    <property type="entry name" value="Periplasmic binding protein-like II"/>
    <property type="match status" value="1"/>
</dbReference>
<accession>A0A5C0VKJ8</accession>
<dbReference type="RefSeq" id="WP_149075404.1">
    <property type="nucleotide sequence ID" value="NZ_CP043329.1"/>
</dbReference>
<dbReference type="KEGG" id="pej:FYC62_14120"/>
<reference evidence="4 5" key="1">
    <citation type="submission" date="2019-08" db="EMBL/GenBank/DDBJ databases">
        <title>Pedobacter sp. nov., isolated from Han river, South Korea.</title>
        <authorList>
            <person name="Lee D.-H."/>
            <person name="Kim Y.-S."/>
            <person name="Hwang E.-M."/>
            <person name="Le Tran T.C."/>
            <person name="Cha C.-J."/>
        </authorList>
    </citation>
    <scope>NUCLEOTIDE SEQUENCE [LARGE SCALE GENOMIC DNA]</scope>
    <source>
        <strain evidence="4 5">CJ43</strain>
    </source>
</reference>
<keyword evidence="1 2" id="KW-0732">Signal</keyword>
<dbReference type="Proteomes" id="UP000323653">
    <property type="component" value="Chromosome"/>
</dbReference>
<evidence type="ECO:0000313" key="5">
    <source>
        <dbReference type="Proteomes" id="UP000323653"/>
    </source>
</evidence>
<dbReference type="Gene3D" id="3.40.190.10">
    <property type="entry name" value="Periplasmic binding protein-like II"/>
    <property type="match status" value="2"/>
</dbReference>
<organism evidence="4 5">
    <name type="scientific">Pedobacter aquae</name>
    <dbReference type="NCBI Taxonomy" id="2605747"/>
    <lineage>
        <taxon>Bacteria</taxon>
        <taxon>Pseudomonadati</taxon>
        <taxon>Bacteroidota</taxon>
        <taxon>Sphingobacteriia</taxon>
        <taxon>Sphingobacteriales</taxon>
        <taxon>Sphingobacteriaceae</taxon>
        <taxon>Pedobacter</taxon>
    </lineage>
</organism>
<protein>
    <submittedName>
        <fullName evidence="4">Phosphate ABC transporter substrate-binding protein</fullName>
    </submittedName>
</protein>
<dbReference type="PANTHER" id="PTHR30570">
    <property type="entry name" value="PERIPLASMIC PHOSPHATE BINDING COMPONENT OF PHOSPHATE ABC TRANSPORTER"/>
    <property type="match status" value="1"/>
</dbReference>
<keyword evidence="5" id="KW-1185">Reference proteome</keyword>
<dbReference type="AlphaFoldDB" id="A0A5C0VKJ8"/>
<proteinExistence type="predicted"/>
<evidence type="ECO:0000313" key="4">
    <source>
        <dbReference type="EMBL" id="QEK52667.1"/>
    </source>
</evidence>
<dbReference type="PROSITE" id="PS51257">
    <property type="entry name" value="PROKAR_LIPOPROTEIN"/>
    <property type="match status" value="1"/>
</dbReference>
<evidence type="ECO:0000259" key="3">
    <source>
        <dbReference type="Pfam" id="PF12849"/>
    </source>
</evidence>
<feature type="chain" id="PRO_5022780139" evidence="2">
    <location>
        <begin position="22"/>
        <end position="297"/>
    </location>
</feature>
<name>A0A5C0VKJ8_9SPHI</name>
<evidence type="ECO:0000256" key="2">
    <source>
        <dbReference type="SAM" id="SignalP"/>
    </source>
</evidence>
<dbReference type="EMBL" id="CP043329">
    <property type="protein sequence ID" value="QEK52667.1"/>
    <property type="molecule type" value="Genomic_DNA"/>
</dbReference>